<dbReference type="EMBL" id="DTGG01000024">
    <property type="protein sequence ID" value="HFZ08656.1"/>
    <property type="molecule type" value="Genomic_DNA"/>
</dbReference>
<sequence length="346" mass="40210">MGNFEKVFSLNLKLTSRCNLACRYCPNEKTDDVMRNDVIAKGVDWFRNFGKWRKNSYNYIELSGGEVTLVPQKLEYAFRIIDDDIIVKVITNGTGFKSSWVRKIFEKNADRLDLIISVDGNREKHDYNRKTLVGGSSWDLIDWDFVFGTKWHSLTASLVCTLNNVDSLMSRVMEAKELGFSSVGISVDHTLLWPEEKLLEYEIQLCQLLGKMRRGEVEIVLFRSIDSMKSCGVYCCKCTDGYYSEYTVLEDGRVTPCKGFSDVFGRMIGWDVKYGDITNWVDKDFGFSWNVDSEDDGEECKNCISRYRCGCIPVRIMKYNYKDNRFDSICKLNRIEDKVWNCWNIR</sequence>
<evidence type="ECO:0000256" key="2">
    <source>
        <dbReference type="ARBA" id="ARBA00022723"/>
    </source>
</evidence>
<evidence type="ECO:0000256" key="1">
    <source>
        <dbReference type="ARBA" id="ARBA00022691"/>
    </source>
</evidence>
<dbReference type="SUPFAM" id="SSF102114">
    <property type="entry name" value="Radical SAM enzymes"/>
    <property type="match status" value="1"/>
</dbReference>
<dbReference type="SFLD" id="SFLDG01067">
    <property type="entry name" value="SPASM/twitch_domain_containing"/>
    <property type="match status" value="1"/>
</dbReference>
<keyword evidence="2" id="KW-0479">Metal-binding</keyword>
<accession>A0A7V3J961</accession>
<evidence type="ECO:0000256" key="3">
    <source>
        <dbReference type="ARBA" id="ARBA00023004"/>
    </source>
</evidence>
<dbReference type="InterPro" id="IPR023867">
    <property type="entry name" value="Sulphatase_maturase_rSAM"/>
</dbReference>
<dbReference type="InterPro" id="IPR013785">
    <property type="entry name" value="Aldolase_TIM"/>
</dbReference>
<feature type="domain" description="Radical SAM core" evidence="5">
    <location>
        <begin position="13"/>
        <end position="114"/>
    </location>
</feature>
<keyword evidence="3" id="KW-0408">Iron</keyword>
<dbReference type="PANTHER" id="PTHR43273">
    <property type="entry name" value="ANAEROBIC SULFATASE-MATURATING ENZYME HOMOLOG ASLB-RELATED"/>
    <property type="match status" value="1"/>
</dbReference>
<dbReference type="GO" id="GO:0046872">
    <property type="term" value="F:metal ion binding"/>
    <property type="evidence" value="ECO:0007669"/>
    <property type="project" value="UniProtKB-KW"/>
</dbReference>
<dbReference type="InterPro" id="IPR058240">
    <property type="entry name" value="rSAM_sf"/>
</dbReference>
<gene>
    <name evidence="6" type="ORF">ENV41_00780</name>
</gene>
<dbReference type="Gene3D" id="3.20.20.70">
    <property type="entry name" value="Aldolase class I"/>
    <property type="match status" value="1"/>
</dbReference>
<dbReference type="SFLD" id="SFLDS00029">
    <property type="entry name" value="Radical_SAM"/>
    <property type="match status" value="1"/>
</dbReference>
<keyword evidence="4" id="KW-0411">Iron-sulfur</keyword>
<protein>
    <submittedName>
        <fullName evidence="6">Radical SAM protein</fullName>
    </submittedName>
</protein>
<dbReference type="Pfam" id="PF04055">
    <property type="entry name" value="Radical_SAM"/>
    <property type="match status" value="1"/>
</dbReference>
<dbReference type="GO" id="GO:0016491">
    <property type="term" value="F:oxidoreductase activity"/>
    <property type="evidence" value="ECO:0007669"/>
    <property type="project" value="InterPro"/>
</dbReference>
<dbReference type="CDD" id="cd01335">
    <property type="entry name" value="Radical_SAM"/>
    <property type="match status" value="1"/>
</dbReference>
<evidence type="ECO:0000259" key="5">
    <source>
        <dbReference type="Pfam" id="PF04055"/>
    </source>
</evidence>
<evidence type="ECO:0000256" key="4">
    <source>
        <dbReference type="ARBA" id="ARBA00023014"/>
    </source>
</evidence>
<dbReference type="AlphaFoldDB" id="A0A7V3J961"/>
<dbReference type="GO" id="GO:0051536">
    <property type="term" value="F:iron-sulfur cluster binding"/>
    <property type="evidence" value="ECO:0007669"/>
    <property type="project" value="UniProtKB-KW"/>
</dbReference>
<proteinExistence type="predicted"/>
<dbReference type="PANTHER" id="PTHR43273:SF8">
    <property type="entry name" value="RADICAL SAM DOMAIN PROTEIN"/>
    <property type="match status" value="1"/>
</dbReference>
<organism evidence="6">
    <name type="scientific">candidate division CPR3 bacterium</name>
    <dbReference type="NCBI Taxonomy" id="2268181"/>
    <lineage>
        <taxon>Bacteria</taxon>
        <taxon>Bacteria division CPR3</taxon>
    </lineage>
</organism>
<keyword evidence="1" id="KW-0949">S-adenosyl-L-methionine</keyword>
<reference evidence="6" key="1">
    <citation type="journal article" date="2020" name="mSystems">
        <title>Genome- and Community-Level Interaction Insights into Carbon Utilization and Element Cycling Functions of Hydrothermarchaeota in Hydrothermal Sediment.</title>
        <authorList>
            <person name="Zhou Z."/>
            <person name="Liu Y."/>
            <person name="Xu W."/>
            <person name="Pan J."/>
            <person name="Luo Z.H."/>
            <person name="Li M."/>
        </authorList>
    </citation>
    <scope>NUCLEOTIDE SEQUENCE [LARGE SCALE GENOMIC DNA]</scope>
    <source>
        <strain evidence="6">SpSt-757</strain>
    </source>
</reference>
<evidence type="ECO:0000313" key="6">
    <source>
        <dbReference type="EMBL" id="HFZ08656.1"/>
    </source>
</evidence>
<comment type="caution">
    <text evidence="6">The sequence shown here is derived from an EMBL/GenBank/DDBJ whole genome shotgun (WGS) entry which is preliminary data.</text>
</comment>
<name>A0A7V3J961_UNCC3</name>
<dbReference type="InterPro" id="IPR007197">
    <property type="entry name" value="rSAM"/>
</dbReference>